<dbReference type="Gene3D" id="1.20.1500.10">
    <property type="entry name" value="YheA/YmcA-like"/>
    <property type="match status" value="1"/>
</dbReference>
<reference evidence="2 3" key="1">
    <citation type="submission" date="2021-11" db="EMBL/GenBank/DDBJ databases">
        <title>Draft genome sequence of Paenibacillus profundus YoMME, a new Gram-positive bacteria with exoelectrogenic properties.</title>
        <authorList>
            <person name="Hubenova Y."/>
            <person name="Hubenova E."/>
            <person name="Manasiev Y."/>
            <person name="Peykov S."/>
            <person name="Mitov M."/>
        </authorList>
    </citation>
    <scope>NUCLEOTIDE SEQUENCE [LARGE SCALE GENOMIC DNA]</scope>
    <source>
        <strain evidence="2 3">YoMME</strain>
    </source>
</reference>
<name>A0ABS8Y9X0_9BACL</name>
<organism evidence="2 3">
    <name type="scientific">Paenibacillus profundus</name>
    <dbReference type="NCBI Taxonomy" id="1173085"/>
    <lineage>
        <taxon>Bacteria</taxon>
        <taxon>Bacillati</taxon>
        <taxon>Bacillota</taxon>
        <taxon>Bacilli</taxon>
        <taxon>Bacillales</taxon>
        <taxon>Paenibacillaceae</taxon>
        <taxon>Paenibacillus</taxon>
    </lineage>
</organism>
<proteinExistence type="predicted"/>
<dbReference type="Proteomes" id="UP001199916">
    <property type="component" value="Unassembled WGS sequence"/>
</dbReference>
<dbReference type="PANTHER" id="PTHR38448">
    <property type="entry name" value="REGULATORY PROTEIN YLBF-RELATED"/>
    <property type="match status" value="1"/>
</dbReference>
<keyword evidence="3" id="KW-1185">Reference proteome</keyword>
<dbReference type="Pfam" id="PF06133">
    <property type="entry name" value="Com_YlbF"/>
    <property type="match status" value="1"/>
</dbReference>
<accession>A0ABS8Y9X0</accession>
<dbReference type="SUPFAM" id="SSF158622">
    <property type="entry name" value="YheA/YmcA-like"/>
    <property type="match status" value="1"/>
</dbReference>
<sequence>MAVLLTNAYELGDMINQSAEVAEYLYWKERVDSSEAVKDLVREFSRKKERFEEAERFGHFHPDYHKAQEEVLAVQSQLDAIEEVSYFKQAEQAVDELLHRLSETIAFAVSDTIKVPGNDPQPSGGCGNGCSGSCSSCS</sequence>
<evidence type="ECO:0000313" key="3">
    <source>
        <dbReference type="Proteomes" id="UP001199916"/>
    </source>
</evidence>
<gene>
    <name evidence="2" type="ORF">LQV63_01155</name>
</gene>
<dbReference type="InterPro" id="IPR052767">
    <property type="entry name" value="Bact_com_dev_regulator"/>
</dbReference>
<evidence type="ECO:0000313" key="2">
    <source>
        <dbReference type="EMBL" id="MCE5167924.1"/>
    </source>
</evidence>
<feature type="region of interest" description="Disordered" evidence="1">
    <location>
        <begin position="117"/>
        <end position="138"/>
    </location>
</feature>
<dbReference type="InterPro" id="IPR023378">
    <property type="entry name" value="YheA/YmcA-like_dom_sf"/>
</dbReference>
<protein>
    <submittedName>
        <fullName evidence="2">YlbF family regulator</fullName>
    </submittedName>
</protein>
<comment type="caution">
    <text evidence="2">The sequence shown here is derived from an EMBL/GenBank/DDBJ whole genome shotgun (WGS) entry which is preliminary data.</text>
</comment>
<dbReference type="EMBL" id="JAJNBZ010000001">
    <property type="protein sequence ID" value="MCE5167924.1"/>
    <property type="molecule type" value="Genomic_DNA"/>
</dbReference>
<evidence type="ECO:0000256" key="1">
    <source>
        <dbReference type="SAM" id="MobiDB-lite"/>
    </source>
</evidence>
<dbReference type="InterPro" id="IPR010368">
    <property type="entry name" value="Com_YlbF"/>
</dbReference>
<dbReference type="PANTHER" id="PTHR38448:SF2">
    <property type="entry name" value="REGULATORY PROTEIN YLBF"/>
    <property type="match status" value="1"/>
</dbReference>
<dbReference type="RefSeq" id="WP_036705773.1">
    <property type="nucleotide sequence ID" value="NZ_JAJNBZ010000001.1"/>
</dbReference>